<evidence type="ECO:0000259" key="2">
    <source>
        <dbReference type="PROSITE" id="PS50853"/>
    </source>
</evidence>
<dbReference type="SMART" id="SM00060">
    <property type="entry name" value="FN3"/>
    <property type="match status" value="1"/>
</dbReference>
<dbReference type="AlphaFoldDB" id="A0A820QLS2"/>
<dbReference type="CDD" id="cd00063">
    <property type="entry name" value="FN3"/>
    <property type="match status" value="2"/>
</dbReference>
<accession>A0A820QLS2</accession>
<name>A0A820QLS2_9BILA</name>
<dbReference type="GO" id="GO:0045214">
    <property type="term" value="P:sarcomere organization"/>
    <property type="evidence" value="ECO:0007669"/>
    <property type="project" value="TreeGrafter"/>
</dbReference>
<evidence type="ECO:0000256" key="1">
    <source>
        <dbReference type="ARBA" id="ARBA00022737"/>
    </source>
</evidence>
<gene>
    <name evidence="3" type="ORF">OKA104_LOCUS52587</name>
</gene>
<evidence type="ECO:0000313" key="4">
    <source>
        <dbReference type="Proteomes" id="UP000663881"/>
    </source>
</evidence>
<dbReference type="SUPFAM" id="SSF49265">
    <property type="entry name" value="Fibronectin type III"/>
    <property type="match status" value="1"/>
</dbReference>
<dbReference type="Pfam" id="PF00041">
    <property type="entry name" value="fn3"/>
    <property type="match status" value="2"/>
</dbReference>
<keyword evidence="1" id="KW-0677">Repeat</keyword>
<reference evidence="3" key="1">
    <citation type="submission" date="2021-02" db="EMBL/GenBank/DDBJ databases">
        <authorList>
            <person name="Nowell W R."/>
        </authorList>
    </citation>
    <scope>NUCLEOTIDE SEQUENCE</scope>
</reference>
<dbReference type="GO" id="GO:0031430">
    <property type="term" value="C:M band"/>
    <property type="evidence" value="ECO:0007669"/>
    <property type="project" value="TreeGrafter"/>
</dbReference>
<organism evidence="3 4">
    <name type="scientific">Adineta steineri</name>
    <dbReference type="NCBI Taxonomy" id="433720"/>
    <lineage>
        <taxon>Eukaryota</taxon>
        <taxon>Metazoa</taxon>
        <taxon>Spiralia</taxon>
        <taxon>Gnathifera</taxon>
        <taxon>Rotifera</taxon>
        <taxon>Eurotatoria</taxon>
        <taxon>Bdelloidea</taxon>
        <taxon>Adinetida</taxon>
        <taxon>Adinetidae</taxon>
        <taxon>Adineta</taxon>
    </lineage>
</organism>
<sequence length="148" mass="16065">APDAPETPEIVEYNSTFIKLKWEKPKKDGGNPISGYNVEMREKGSNNWVPCNSFPTKGTEYTATGLREGQTYEFRVAAVNGAGPGTPSKPSQAQKAEVPMYAADAPDQPKVEKITKDSVTLSWKKPANDGGTRITGYVIEKKPADGFV</sequence>
<dbReference type="PANTHER" id="PTHR13817:SF151">
    <property type="entry name" value="TITIN"/>
    <property type="match status" value="1"/>
</dbReference>
<dbReference type="InterPro" id="IPR013783">
    <property type="entry name" value="Ig-like_fold"/>
</dbReference>
<dbReference type="InterPro" id="IPR003961">
    <property type="entry name" value="FN3_dom"/>
</dbReference>
<dbReference type="InterPro" id="IPR036116">
    <property type="entry name" value="FN3_sf"/>
</dbReference>
<dbReference type="PROSITE" id="PS50853">
    <property type="entry name" value="FN3"/>
    <property type="match status" value="2"/>
</dbReference>
<dbReference type="PRINTS" id="PR00014">
    <property type="entry name" value="FNTYPEIII"/>
</dbReference>
<protein>
    <recommendedName>
        <fullName evidence="2">Fibronectin type-III domain-containing protein</fullName>
    </recommendedName>
</protein>
<dbReference type="PANTHER" id="PTHR13817">
    <property type="entry name" value="TITIN"/>
    <property type="match status" value="1"/>
</dbReference>
<dbReference type="FunFam" id="2.60.40.10:FF:000127">
    <property type="entry name" value="titin isoform X1"/>
    <property type="match status" value="1"/>
</dbReference>
<feature type="non-terminal residue" evidence="3">
    <location>
        <position position="1"/>
    </location>
</feature>
<dbReference type="Proteomes" id="UP000663881">
    <property type="component" value="Unassembled WGS sequence"/>
</dbReference>
<proteinExistence type="predicted"/>
<dbReference type="InterPro" id="IPR050964">
    <property type="entry name" value="Striated_Muscle_Regulatory"/>
</dbReference>
<evidence type="ECO:0000313" key="3">
    <source>
        <dbReference type="EMBL" id="CAF4422227.1"/>
    </source>
</evidence>
<dbReference type="EMBL" id="CAJOAY010030900">
    <property type="protein sequence ID" value="CAF4422227.1"/>
    <property type="molecule type" value="Genomic_DNA"/>
</dbReference>
<feature type="domain" description="Fibronectin type-III" evidence="2">
    <location>
        <begin position="4"/>
        <end position="99"/>
    </location>
</feature>
<feature type="domain" description="Fibronectin type-III" evidence="2">
    <location>
        <begin position="105"/>
        <end position="148"/>
    </location>
</feature>
<comment type="caution">
    <text evidence="3">The sequence shown here is derived from an EMBL/GenBank/DDBJ whole genome shotgun (WGS) entry which is preliminary data.</text>
</comment>
<dbReference type="Gene3D" id="2.60.40.10">
    <property type="entry name" value="Immunoglobulins"/>
    <property type="match status" value="2"/>
</dbReference>